<dbReference type="HOGENOM" id="CLU_1378925_0_0_1"/>
<accession>A0A0C9VLF3</accession>
<gene>
    <name evidence="1" type="ORF">M422DRAFT_254350</name>
</gene>
<evidence type="ECO:0000313" key="1">
    <source>
        <dbReference type="EMBL" id="KIJ42567.1"/>
    </source>
</evidence>
<keyword evidence="2" id="KW-1185">Reference proteome</keyword>
<sequence length="198" mass="22184">MLADFGRARARIAFLLSLRQLTLNAKNAQYASLFNHPDLVKLVVHLDARFLEAWGMTGINNFLLELPTFSPGLQALVIRASYSVTKIQATSFHNLSDLNLEIDIPVAHRFLASSGLFKQLSSFSIRTDNALTPSHLHDLLQVFFENGSILKKLYIDGFPNSPRTAEKESIVTSETLEAILDSSQLTHLSFYWPARLPL</sequence>
<reference evidence="1 2" key="1">
    <citation type="submission" date="2014-06" db="EMBL/GenBank/DDBJ databases">
        <title>Evolutionary Origins and Diversification of the Mycorrhizal Mutualists.</title>
        <authorList>
            <consortium name="DOE Joint Genome Institute"/>
            <consortium name="Mycorrhizal Genomics Consortium"/>
            <person name="Kohler A."/>
            <person name="Kuo A."/>
            <person name="Nagy L.G."/>
            <person name="Floudas D."/>
            <person name="Copeland A."/>
            <person name="Barry K.W."/>
            <person name="Cichocki N."/>
            <person name="Veneault-Fourrey C."/>
            <person name="LaButti K."/>
            <person name="Lindquist E.A."/>
            <person name="Lipzen A."/>
            <person name="Lundell T."/>
            <person name="Morin E."/>
            <person name="Murat C."/>
            <person name="Riley R."/>
            <person name="Ohm R."/>
            <person name="Sun H."/>
            <person name="Tunlid A."/>
            <person name="Henrissat B."/>
            <person name="Grigoriev I.V."/>
            <person name="Hibbett D.S."/>
            <person name="Martin F."/>
        </authorList>
    </citation>
    <scope>NUCLEOTIDE SEQUENCE [LARGE SCALE GENOMIC DNA]</scope>
    <source>
        <strain evidence="1 2">SS14</strain>
    </source>
</reference>
<evidence type="ECO:0000313" key="2">
    <source>
        <dbReference type="Proteomes" id="UP000054279"/>
    </source>
</evidence>
<proteinExistence type="predicted"/>
<protein>
    <submittedName>
        <fullName evidence="1">Unplaced genomic scaffold SPHSTscaffold_54, whole genome shotgun sequence</fullName>
    </submittedName>
</protein>
<dbReference type="AlphaFoldDB" id="A0A0C9VLF3"/>
<dbReference type="OrthoDB" id="2447803at2759"/>
<name>A0A0C9VLF3_SPHS4</name>
<organism evidence="1 2">
    <name type="scientific">Sphaerobolus stellatus (strain SS14)</name>
    <dbReference type="NCBI Taxonomy" id="990650"/>
    <lineage>
        <taxon>Eukaryota</taxon>
        <taxon>Fungi</taxon>
        <taxon>Dikarya</taxon>
        <taxon>Basidiomycota</taxon>
        <taxon>Agaricomycotina</taxon>
        <taxon>Agaricomycetes</taxon>
        <taxon>Phallomycetidae</taxon>
        <taxon>Geastrales</taxon>
        <taxon>Sphaerobolaceae</taxon>
        <taxon>Sphaerobolus</taxon>
    </lineage>
</organism>
<dbReference type="Proteomes" id="UP000054279">
    <property type="component" value="Unassembled WGS sequence"/>
</dbReference>
<dbReference type="EMBL" id="KN837129">
    <property type="protein sequence ID" value="KIJ42567.1"/>
    <property type="molecule type" value="Genomic_DNA"/>
</dbReference>